<gene>
    <name evidence="3" type="ORF">NCTC12157_03265</name>
</gene>
<proteinExistence type="predicted"/>
<dbReference type="InterPro" id="IPR011979">
    <property type="entry name" value="Antitox_Xre"/>
</dbReference>
<dbReference type="InterPro" id="IPR024467">
    <property type="entry name" value="Xre/MbcA/ParS-like_toxin-bd"/>
</dbReference>
<dbReference type="GeneID" id="78379297"/>
<dbReference type="RefSeq" id="WP_034788968.1">
    <property type="nucleotide sequence ID" value="NZ_JALCLQ010000001.1"/>
</dbReference>
<dbReference type="GO" id="GO:0003677">
    <property type="term" value="F:DNA binding"/>
    <property type="evidence" value="ECO:0007669"/>
    <property type="project" value="InterPro"/>
</dbReference>
<evidence type="ECO:0000313" key="3">
    <source>
        <dbReference type="EMBL" id="STQ45529.1"/>
    </source>
</evidence>
<name>A0A2N0MX34_9GAMM</name>
<evidence type="ECO:0000313" key="4">
    <source>
        <dbReference type="Proteomes" id="UP000254304"/>
    </source>
</evidence>
<reference evidence="3 4" key="1">
    <citation type="submission" date="2018-06" db="EMBL/GenBank/DDBJ databases">
        <authorList>
            <consortium name="Pathogen Informatics"/>
            <person name="Doyle S."/>
        </authorList>
    </citation>
    <scope>NUCLEOTIDE SEQUENCE [LARGE SCALE GENOMIC DNA]</scope>
    <source>
        <strain evidence="3 4">NCTC12157</strain>
    </source>
</reference>
<accession>A0A2N0MX34</accession>
<dbReference type="NCBIfam" id="TIGR02293">
    <property type="entry name" value="TAS_TIGR02293"/>
    <property type="match status" value="1"/>
</dbReference>
<dbReference type="Proteomes" id="UP000254304">
    <property type="component" value="Unassembled WGS sequence"/>
</dbReference>
<dbReference type="EMBL" id="UGGO01000001">
    <property type="protein sequence ID" value="STQ45529.1"/>
    <property type="molecule type" value="Genomic_DNA"/>
</dbReference>
<dbReference type="InterPro" id="IPR046847">
    <property type="entry name" value="Xre-like_HTH"/>
</dbReference>
<sequence length="153" mass="16630">MESKNSELHSKNAPIPAMRLWQSAGLPASGGMSLINAIQKGFSVDSINRLNAELGWSKMALLEIMGINERSFARRKAENGLLKTEESERVARLIRIVDAATDLFEGDRSAALDWIRRPAPALGGVPPVEMLASEAGALEVNRLIGRLEYGVFG</sequence>
<evidence type="ECO:0000259" key="1">
    <source>
        <dbReference type="Pfam" id="PF09722"/>
    </source>
</evidence>
<protein>
    <submittedName>
        <fullName evidence="3">Uncharacterized conserved protein</fullName>
    </submittedName>
</protein>
<dbReference type="AlphaFoldDB" id="A0A2N0MX34"/>
<organism evidence="3 4">
    <name type="scientific">Ewingella americana</name>
    <dbReference type="NCBI Taxonomy" id="41202"/>
    <lineage>
        <taxon>Bacteria</taxon>
        <taxon>Pseudomonadati</taxon>
        <taxon>Pseudomonadota</taxon>
        <taxon>Gammaproteobacteria</taxon>
        <taxon>Enterobacterales</taxon>
        <taxon>Yersiniaceae</taxon>
        <taxon>Ewingella</taxon>
    </lineage>
</organism>
<feature type="domain" description="Antitoxin Xre/MbcA/ParS-like toxin-binding" evidence="1">
    <location>
        <begin position="99"/>
        <end position="150"/>
    </location>
</feature>
<evidence type="ECO:0000259" key="2">
    <source>
        <dbReference type="Pfam" id="PF20432"/>
    </source>
</evidence>
<dbReference type="Pfam" id="PF09722">
    <property type="entry name" value="Xre_MbcA_ParS_C"/>
    <property type="match status" value="1"/>
</dbReference>
<feature type="domain" description="Antitoxin Xre-like helix-turn-helix" evidence="2">
    <location>
        <begin position="34"/>
        <end position="95"/>
    </location>
</feature>
<dbReference type="Pfam" id="PF20432">
    <property type="entry name" value="Xre-like-HTH"/>
    <property type="match status" value="1"/>
</dbReference>